<dbReference type="AlphaFoldDB" id="A0A7E4UUV6"/>
<dbReference type="WBParaSite" id="Pan_g13139.t1">
    <property type="protein sequence ID" value="Pan_g13139.t1"/>
    <property type="gene ID" value="Pan_g13139"/>
</dbReference>
<evidence type="ECO:0000313" key="1">
    <source>
        <dbReference type="Proteomes" id="UP000492821"/>
    </source>
</evidence>
<protein>
    <submittedName>
        <fullName evidence="2">DZF domain-containing protein</fullName>
    </submittedName>
</protein>
<dbReference type="Proteomes" id="UP000492821">
    <property type="component" value="Unassembled WGS sequence"/>
</dbReference>
<reference evidence="1" key="1">
    <citation type="journal article" date="2013" name="Genetics">
        <title>The draft genome and transcriptome of Panagrellus redivivus are shaped by the harsh demands of a free-living lifestyle.</title>
        <authorList>
            <person name="Srinivasan J."/>
            <person name="Dillman A.R."/>
            <person name="Macchietto M.G."/>
            <person name="Heikkinen L."/>
            <person name="Lakso M."/>
            <person name="Fracchia K.M."/>
            <person name="Antoshechkin I."/>
            <person name="Mortazavi A."/>
            <person name="Wong G."/>
            <person name="Sternberg P.W."/>
        </authorList>
    </citation>
    <scope>NUCLEOTIDE SEQUENCE [LARGE SCALE GENOMIC DNA]</scope>
    <source>
        <strain evidence="1">MT8872</strain>
    </source>
</reference>
<organism evidence="1 2">
    <name type="scientific">Panagrellus redivivus</name>
    <name type="common">Microworm</name>
    <dbReference type="NCBI Taxonomy" id="6233"/>
    <lineage>
        <taxon>Eukaryota</taxon>
        <taxon>Metazoa</taxon>
        <taxon>Ecdysozoa</taxon>
        <taxon>Nematoda</taxon>
        <taxon>Chromadorea</taxon>
        <taxon>Rhabditida</taxon>
        <taxon>Tylenchina</taxon>
        <taxon>Panagrolaimomorpha</taxon>
        <taxon>Panagrolaimoidea</taxon>
        <taxon>Panagrolaimidae</taxon>
        <taxon>Panagrellus</taxon>
    </lineage>
</organism>
<proteinExistence type="predicted"/>
<reference evidence="2" key="2">
    <citation type="submission" date="2020-10" db="UniProtKB">
        <authorList>
            <consortium name="WormBaseParasite"/>
        </authorList>
    </citation>
    <scope>IDENTIFICATION</scope>
</reference>
<accession>A0A7E4UUV6</accession>
<name>A0A7E4UUV6_PANRE</name>
<keyword evidence="1" id="KW-1185">Reference proteome</keyword>
<evidence type="ECO:0000313" key="2">
    <source>
        <dbReference type="WBParaSite" id="Pan_g13139.t1"/>
    </source>
</evidence>
<sequence>MTVSKSYGIPKLKDVTTMDFVDTLLMAITSVMGPAPTESGGVMNKIEVVNGKSINAHIEAVSYEAEACNLGRQSLLVCQQIIDLLGYKLQSWSY</sequence>